<dbReference type="CDD" id="cd11069">
    <property type="entry name" value="CYP_FUM15-like"/>
    <property type="match status" value="1"/>
</dbReference>
<keyword evidence="4 9" id="KW-0349">Heme</keyword>
<keyword evidence="10" id="KW-0472">Membrane</keyword>
<keyword evidence="8" id="KW-0503">Monooxygenase</keyword>
<dbReference type="InterPro" id="IPR036396">
    <property type="entry name" value="Cyt_P450_sf"/>
</dbReference>
<protein>
    <submittedName>
        <fullName evidence="11">Cytochrome P450</fullName>
    </submittedName>
</protein>
<dbReference type="InParanoid" id="A0A5C3PAQ2"/>
<reference evidence="11 12" key="1">
    <citation type="journal article" date="2019" name="Nat. Ecol. Evol.">
        <title>Megaphylogeny resolves global patterns of mushroom evolution.</title>
        <authorList>
            <person name="Varga T."/>
            <person name="Krizsan K."/>
            <person name="Foldi C."/>
            <person name="Dima B."/>
            <person name="Sanchez-Garcia M."/>
            <person name="Sanchez-Ramirez S."/>
            <person name="Szollosi G.J."/>
            <person name="Szarkandi J.G."/>
            <person name="Papp V."/>
            <person name="Albert L."/>
            <person name="Andreopoulos W."/>
            <person name="Angelini C."/>
            <person name="Antonin V."/>
            <person name="Barry K.W."/>
            <person name="Bougher N.L."/>
            <person name="Buchanan P."/>
            <person name="Buyck B."/>
            <person name="Bense V."/>
            <person name="Catcheside P."/>
            <person name="Chovatia M."/>
            <person name="Cooper J."/>
            <person name="Damon W."/>
            <person name="Desjardin D."/>
            <person name="Finy P."/>
            <person name="Geml J."/>
            <person name="Haridas S."/>
            <person name="Hughes K."/>
            <person name="Justo A."/>
            <person name="Karasinski D."/>
            <person name="Kautmanova I."/>
            <person name="Kiss B."/>
            <person name="Kocsube S."/>
            <person name="Kotiranta H."/>
            <person name="LaButti K.M."/>
            <person name="Lechner B.E."/>
            <person name="Liimatainen K."/>
            <person name="Lipzen A."/>
            <person name="Lukacs Z."/>
            <person name="Mihaltcheva S."/>
            <person name="Morgado L.N."/>
            <person name="Niskanen T."/>
            <person name="Noordeloos M.E."/>
            <person name="Ohm R.A."/>
            <person name="Ortiz-Santana B."/>
            <person name="Ovrebo C."/>
            <person name="Racz N."/>
            <person name="Riley R."/>
            <person name="Savchenko A."/>
            <person name="Shiryaev A."/>
            <person name="Soop K."/>
            <person name="Spirin V."/>
            <person name="Szebenyi C."/>
            <person name="Tomsovsky M."/>
            <person name="Tulloss R.E."/>
            <person name="Uehling J."/>
            <person name="Grigoriev I.V."/>
            <person name="Vagvolgyi C."/>
            <person name="Papp T."/>
            <person name="Martin F.M."/>
            <person name="Miettinen O."/>
            <person name="Hibbett D.S."/>
            <person name="Nagy L.G."/>
        </authorList>
    </citation>
    <scope>NUCLEOTIDE SEQUENCE [LARGE SCALE GENOMIC DNA]</scope>
    <source>
        <strain evidence="11 12">HHB13444</strain>
    </source>
</reference>
<comment type="cofactor">
    <cofactor evidence="1 9">
        <name>heme</name>
        <dbReference type="ChEBI" id="CHEBI:30413"/>
    </cofactor>
</comment>
<gene>
    <name evidence="11" type="ORF">K466DRAFT_551670</name>
</gene>
<keyword evidence="12" id="KW-1185">Reference proteome</keyword>
<comment type="similarity">
    <text evidence="3">Belongs to the cytochrome P450 family.</text>
</comment>
<organism evidence="11 12">
    <name type="scientific">Polyporus arcularius HHB13444</name>
    <dbReference type="NCBI Taxonomy" id="1314778"/>
    <lineage>
        <taxon>Eukaryota</taxon>
        <taxon>Fungi</taxon>
        <taxon>Dikarya</taxon>
        <taxon>Basidiomycota</taxon>
        <taxon>Agaricomycotina</taxon>
        <taxon>Agaricomycetes</taxon>
        <taxon>Polyporales</taxon>
        <taxon>Polyporaceae</taxon>
        <taxon>Polyporus</taxon>
    </lineage>
</organism>
<evidence type="ECO:0000256" key="2">
    <source>
        <dbReference type="ARBA" id="ARBA00005179"/>
    </source>
</evidence>
<evidence type="ECO:0000256" key="10">
    <source>
        <dbReference type="SAM" id="Phobius"/>
    </source>
</evidence>
<feature type="binding site" description="axial binding residue" evidence="9">
    <location>
        <position position="541"/>
    </location>
    <ligand>
        <name>heme</name>
        <dbReference type="ChEBI" id="CHEBI:30413"/>
    </ligand>
    <ligandPart>
        <name>Fe</name>
        <dbReference type="ChEBI" id="CHEBI:18248"/>
    </ligandPart>
</feature>
<accession>A0A5C3PAQ2</accession>
<dbReference type="PRINTS" id="PR00463">
    <property type="entry name" value="EP450I"/>
</dbReference>
<keyword evidence="10" id="KW-0812">Transmembrane</keyword>
<dbReference type="EMBL" id="ML211238">
    <property type="protein sequence ID" value="TFK85708.1"/>
    <property type="molecule type" value="Genomic_DNA"/>
</dbReference>
<dbReference type="Pfam" id="PF00067">
    <property type="entry name" value="p450"/>
    <property type="match status" value="1"/>
</dbReference>
<dbReference type="GO" id="GO:0016705">
    <property type="term" value="F:oxidoreductase activity, acting on paired donors, with incorporation or reduction of molecular oxygen"/>
    <property type="evidence" value="ECO:0007669"/>
    <property type="project" value="InterPro"/>
</dbReference>
<keyword evidence="6" id="KW-0560">Oxidoreductase</keyword>
<keyword evidence="10" id="KW-1133">Transmembrane helix</keyword>
<evidence type="ECO:0000256" key="3">
    <source>
        <dbReference type="ARBA" id="ARBA00010617"/>
    </source>
</evidence>
<dbReference type="SUPFAM" id="SSF48264">
    <property type="entry name" value="Cytochrome P450"/>
    <property type="match status" value="1"/>
</dbReference>
<dbReference type="AlphaFoldDB" id="A0A5C3PAQ2"/>
<name>A0A5C3PAQ2_9APHY</name>
<evidence type="ECO:0000313" key="12">
    <source>
        <dbReference type="Proteomes" id="UP000308197"/>
    </source>
</evidence>
<dbReference type="STRING" id="1314778.A0A5C3PAQ2"/>
<dbReference type="GO" id="GO:0005506">
    <property type="term" value="F:iron ion binding"/>
    <property type="evidence" value="ECO:0007669"/>
    <property type="project" value="InterPro"/>
</dbReference>
<evidence type="ECO:0000256" key="4">
    <source>
        <dbReference type="ARBA" id="ARBA00022617"/>
    </source>
</evidence>
<evidence type="ECO:0000256" key="9">
    <source>
        <dbReference type="PIRSR" id="PIRSR602401-1"/>
    </source>
</evidence>
<dbReference type="GO" id="GO:0004497">
    <property type="term" value="F:monooxygenase activity"/>
    <property type="evidence" value="ECO:0007669"/>
    <property type="project" value="UniProtKB-KW"/>
</dbReference>
<keyword evidence="7 9" id="KW-0408">Iron</keyword>
<keyword evidence="5 9" id="KW-0479">Metal-binding</keyword>
<dbReference type="PANTHER" id="PTHR24305:SF166">
    <property type="entry name" value="CYTOCHROME P450 12A4, MITOCHONDRIAL-RELATED"/>
    <property type="match status" value="1"/>
</dbReference>
<evidence type="ECO:0000313" key="11">
    <source>
        <dbReference type="EMBL" id="TFK85708.1"/>
    </source>
</evidence>
<proteinExistence type="inferred from homology"/>
<evidence type="ECO:0000256" key="5">
    <source>
        <dbReference type="ARBA" id="ARBA00022723"/>
    </source>
</evidence>
<dbReference type="Gene3D" id="1.10.630.10">
    <property type="entry name" value="Cytochrome P450"/>
    <property type="match status" value="1"/>
</dbReference>
<sequence>MRQVSRHPKSIVSYTLKLGRYLAPPGNPISLLVEAINESTNNVLCLHLPVPFLLSLMLLFQLALLPLSASLYGVVWLLWRYFRPLFVKSPLDNVRGPPSQSLIQGNLNQIFERHASDFHRYVEREFGPVSILHGLFGSKWLHIYDPRAMHSIAVKDRDAYEEVPFFREGNQVMFGPGLIATVGDHHRKQRKMLNPVFSASHMRNLTPVFYEVTNKMKNTIANLLRDGPAELDVLTWMSRTALELVGQGGMGYSFDSLTETPEKHGELMRDLVPYTTKLVVPLMFLPFISSITTPSFRRRVVEMLPFKSAQHVREIIDDLHATSRSVYNAKKSALTGGDEKTKHDVSEGKDIMSVLLKANMAASEDDRLPEDELIAQMSTLIYAGMDTTSNAMTRLLQKLAEHPEVQEKLRQEVISARDGHDIGYDELQQLPYLDAVCRETLRLYPPVPFVCRETQRDIILPLSQAIRGVDGKVIPQIHVPKGTTVVVDLQASNRNPALWGKDAHEWKPERWLAPLPEGLEDANIPGVYSHLMTFFGGQRSCLGFKFSQLEMKVLLSVLLANFKFSLTGKPLVWNNSAITYPTVGSVSLKSELPLLVERV</sequence>
<dbReference type="GO" id="GO:0020037">
    <property type="term" value="F:heme binding"/>
    <property type="evidence" value="ECO:0007669"/>
    <property type="project" value="InterPro"/>
</dbReference>
<dbReference type="InterPro" id="IPR050121">
    <property type="entry name" value="Cytochrome_P450_monoxygenase"/>
</dbReference>
<dbReference type="PANTHER" id="PTHR24305">
    <property type="entry name" value="CYTOCHROME P450"/>
    <property type="match status" value="1"/>
</dbReference>
<evidence type="ECO:0000256" key="6">
    <source>
        <dbReference type="ARBA" id="ARBA00023002"/>
    </source>
</evidence>
<dbReference type="Proteomes" id="UP000308197">
    <property type="component" value="Unassembled WGS sequence"/>
</dbReference>
<dbReference type="InterPro" id="IPR002401">
    <property type="entry name" value="Cyt_P450_E_grp-I"/>
</dbReference>
<evidence type="ECO:0000256" key="8">
    <source>
        <dbReference type="ARBA" id="ARBA00023033"/>
    </source>
</evidence>
<evidence type="ECO:0000256" key="7">
    <source>
        <dbReference type="ARBA" id="ARBA00023004"/>
    </source>
</evidence>
<evidence type="ECO:0000256" key="1">
    <source>
        <dbReference type="ARBA" id="ARBA00001971"/>
    </source>
</evidence>
<feature type="transmembrane region" description="Helical" evidence="10">
    <location>
        <begin position="52"/>
        <end position="79"/>
    </location>
</feature>
<comment type="pathway">
    <text evidence="2">Secondary metabolite biosynthesis.</text>
</comment>
<dbReference type="PRINTS" id="PR00385">
    <property type="entry name" value="P450"/>
</dbReference>
<dbReference type="InterPro" id="IPR001128">
    <property type="entry name" value="Cyt_P450"/>
</dbReference>